<accession>A0A0J7J6X8</accession>
<protein>
    <submittedName>
        <fullName evidence="2">Uncharacterized protein</fullName>
    </submittedName>
</protein>
<dbReference type="RefSeq" id="WP_048494197.1">
    <property type="nucleotide sequence ID" value="NZ_LFBU01000001.1"/>
</dbReference>
<evidence type="ECO:0000313" key="2">
    <source>
        <dbReference type="EMBL" id="KMQ73917.1"/>
    </source>
</evidence>
<dbReference type="PATRIC" id="fig|1658765.3.peg.81"/>
<reference evidence="2 3" key="1">
    <citation type="submission" date="2015-06" db="EMBL/GenBank/DDBJ databases">
        <title>Marinobacter subterrani, a genetically tractable neutrophilic iron-oxidizing strain isolated from the Soudan Iron Mine.</title>
        <authorList>
            <person name="Bonis B.M."/>
            <person name="Gralnick J.A."/>
        </authorList>
    </citation>
    <scope>NUCLEOTIDE SEQUENCE [LARGE SCALE GENOMIC DNA]</scope>
    <source>
        <strain evidence="2 3">JG233</strain>
    </source>
</reference>
<dbReference type="Proteomes" id="UP000036102">
    <property type="component" value="Unassembled WGS sequence"/>
</dbReference>
<gene>
    <name evidence="2" type="ORF">Msub_10085</name>
</gene>
<dbReference type="OrthoDB" id="8601734at2"/>
<keyword evidence="1" id="KW-0472">Membrane</keyword>
<comment type="caution">
    <text evidence="2">The sequence shown here is derived from an EMBL/GenBank/DDBJ whole genome shotgun (WGS) entry which is preliminary data.</text>
</comment>
<organism evidence="2 3">
    <name type="scientific">Marinobacter subterrani</name>
    <dbReference type="NCBI Taxonomy" id="1658765"/>
    <lineage>
        <taxon>Bacteria</taxon>
        <taxon>Pseudomonadati</taxon>
        <taxon>Pseudomonadota</taxon>
        <taxon>Gammaproteobacteria</taxon>
        <taxon>Pseudomonadales</taxon>
        <taxon>Marinobacteraceae</taxon>
        <taxon>Marinobacter</taxon>
    </lineage>
</organism>
<proteinExistence type="predicted"/>
<evidence type="ECO:0000313" key="3">
    <source>
        <dbReference type="Proteomes" id="UP000036102"/>
    </source>
</evidence>
<keyword evidence="1" id="KW-0812">Transmembrane</keyword>
<keyword evidence="3" id="KW-1185">Reference proteome</keyword>
<name>A0A0J7J6X8_9GAMM</name>
<feature type="transmembrane region" description="Helical" evidence="1">
    <location>
        <begin position="31"/>
        <end position="49"/>
    </location>
</feature>
<sequence>MFWNLIATVFCGLGAAGIALGIRAVSRNKAPRWLIPVFAGAGMLGYLIYGEYTWYDHKKTLLPEEAIVVDTESDGILWRPWTFVFPYVTAFSTVDVKSISRDTSNPDIVRFTLYRFEQKLADAVSHRVHIMNCQSRELVPLGSDGTPRVDNMKILAPDDQLVETVCTD</sequence>
<dbReference type="AlphaFoldDB" id="A0A0J7J6X8"/>
<dbReference type="STRING" id="1658765.Msub_10085"/>
<dbReference type="EMBL" id="LFBU01000001">
    <property type="protein sequence ID" value="KMQ73917.1"/>
    <property type="molecule type" value="Genomic_DNA"/>
</dbReference>
<keyword evidence="1" id="KW-1133">Transmembrane helix</keyword>
<evidence type="ECO:0000256" key="1">
    <source>
        <dbReference type="SAM" id="Phobius"/>
    </source>
</evidence>